<dbReference type="OrthoDB" id="6287725at2759"/>
<accession>B4GR80</accession>
<dbReference type="EMBL" id="CH479188">
    <property type="protein sequence ID" value="EDW40265.1"/>
    <property type="molecule type" value="Genomic_DNA"/>
</dbReference>
<feature type="domain" description="Cell morphogenesis protein N-terminal" evidence="2">
    <location>
        <begin position="147"/>
        <end position="220"/>
    </location>
</feature>
<dbReference type="HOGENOM" id="CLU_1176510_0_0_1"/>
<dbReference type="Pfam" id="PF14222">
    <property type="entry name" value="MOR2-PAG1_N"/>
    <property type="match status" value="1"/>
</dbReference>
<dbReference type="PANTHER" id="PTHR12295:SF30">
    <property type="entry name" value="PROTEIN FURRY"/>
    <property type="match status" value="1"/>
</dbReference>
<dbReference type="GO" id="GO:0005938">
    <property type="term" value="C:cell cortex"/>
    <property type="evidence" value="ECO:0007669"/>
    <property type="project" value="TreeGrafter"/>
</dbReference>
<gene>
    <name evidence="3" type="primary">Dper\GL25165</name>
    <name evidence="3" type="ORF">Dper_GL25165</name>
</gene>
<keyword evidence="4" id="KW-1185">Reference proteome</keyword>
<feature type="compositionally biased region" description="Basic and acidic residues" evidence="1">
    <location>
        <begin position="72"/>
        <end position="110"/>
    </location>
</feature>
<reference evidence="3 4" key="1">
    <citation type="journal article" date="2007" name="Nature">
        <title>Evolution of genes and genomes on the Drosophila phylogeny.</title>
        <authorList>
            <consortium name="Drosophila 12 Genomes Consortium"/>
            <person name="Clark A.G."/>
            <person name="Eisen M.B."/>
            <person name="Smith D.R."/>
            <person name="Bergman C.M."/>
            <person name="Oliver B."/>
            <person name="Markow T.A."/>
            <person name="Kaufman T.C."/>
            <person name="Kellis M."/>
            <person name="Gelbart W."/>
            <person name="Iyer V.N."/>
            <person name="Pollard D.A."/>
            <person name="Sackton T.B."/>
            <person name="Larracuente A.M."/>
            <person name="Singh N.D."/>
            <person name="Abad J.P."/>
            <person name="Abt D.N."/>
            <person name="Adryan B."/>
            <person name="Aguade M."/>
            <person name="Akashi H."/>
            <person name="Anderson W.W."/>
            <person name="Aquadro C.F."/>
            <person name="Ardell D.H."/>
            <person name="Arguello R."/>
            <person name="Artieri C.G."/>
            <person name="Barbash D.A."/>
            <person name="Barker D."/>
            <person name="Barsanti P."/>
            <person name="Batterham P."/>
            <person name="Batzoglou S."/>
            <person name="Begun D."/>
            <person name="Bhutkar A."/>
            <person name="Blanco E."/>
            <person name="Bosak S.A."/>
            <person name="Bradley R.K."/>
            <person name="Brand A.D."/>
            <person name="Brent M.R."/>
            <person name="Brooks A.N."/>
            <person name="Brown R.H."/>
            <person name="Butlin R.K."/>
            <person name="Caggese C."/>
            <person name="Calvi B.R."/>
            <person name="Bernardo de Carvalho A."/>
            <person name="Caspi A."/>
            <person name="Castrezana S."/>
            <person name="Celniker S.E."/>
            <person name="Chang J.L."/>
            <person name="Chapple C."/>
            <person name="Chatterji S."/>
            <person name="Chinwalla A."/>
            <person name="Civetta A."/>
            <person name="Clifton S.W."/>
            <person name="Comeron J.M."/>
            <person name="Costello J.C."/>
            <person name="Coyne J.A."/>
            <person name="Daub J."/>
            <person name="David R.G."/>
            <person name="Delcher A.L."/>
            <person name="Delehaunty K."/>
            <person name="Do C.B."/>
            <person name="Ebling H."/>
            <person name="Edwards K."/>
            <person name="Eickbush T."/>
            <person name="Evans J.D."/>
            <person name="Filipski A."/>
            <person name="Findeiss S."/>
            <person name="Freyhult E."/>
            <person name="Fulton L."/>
            <person name="Fulton R."/>
            <person name="Garcia A.C."/>
            <person name="Gardiner A."/>
            <person name="Garfield D.A."/>
            <person name="Garvin B.E."/>
            <person name="Gibson G."/>
            <person name="Gilbert D."/>
            <person name="Gnerre S."/>
            <person name="Godfrey J."/>
            <person name="Good R."/>
            <person name="Gotea V."/>
            <person name="Gravely B."/>
            <person name="Greenberg A.J."/>
            <person name="Griffiths-Jones S."/>
            <person name="Gross S."/>
            <person name="Guigo R."/>
            <person name="Gustafson E.A."/>
            <person name="Haerty W."/>
            <person name="Hahn M.W."/>
            <person name="Halligan D.L."/>
            <person name="Halpern A.L."/>
            <person name="Halter G.M."/>
            <person name="Han M.V."/>
            <person name="Heger A."/>
            <person name="Hillier L."/>
            <person name="Hinrichs A.S."/>
            <person name="Holmes I."/>
            <person name="Hoskins R.A."/>
            <person name="Hubisz M.J."/>
            <person name="Hultmark D."/>
            <person name="Huntley M.A."/>
            <person name="Jaffe D.B."/>
            <person name="Jagadeeshan S."/>
            <person name="Jeck W.R."/>
            <person name="Johnson J."/>
            <person name="Jones C.D."/>
            <person name="Jordan W.C."/>
            <person name="Karpen G.H."/>
            <person name="Kataoka E."/>
            <person name="Keightley P.D."/>
            <person name="Kheradpour P."/>
            <person name="Kirkness E.F."/>
            <person name="Koerich L.B."/>
            <person name="Kristiansen K."/>
            <person name="Kudrna D."/>
            <person name="Kulathinal R.J."/>
            <person name="Kumar S."/>
            <person name="Kwok R."/>
            <person name="Lander E."/>
            <person name="Langley C.H."/>
            <person name="Lapoint R."/>
            <person name="Lazzaro B.P."/>
            <person name="Lee S.J."/>
            <person name="Levesque L."/>
            <person name="Li R."/>
            <person name="Lin C.F."/>
            <person name="Lin M.F."/>
            <person name="Lindblad-Toh K."/>
            <person name="Llopart A."/>
            <person name="Long M."/>
            <person name="Low L."/>
            <person name="Lozovsky E."/>
            <person name="Lu J."/>
            <person name="Luo M."/>
            <person name="Machado C.A."/>
            <person name="Makalowski W."/>
            <person name="Marzo M."/>
            <person name="Matsuda M."/>
            <person name="Matzkin L."/>
            <person name="McAllister B."/>
            <person name="McBride C.S."/>
            <person name="McKernan B."/>
            <person name="McKernan K."/>
            <person name="Mendez-Lago M."/>
            <person name="Minx P."/>
            <person name="Mollenhauer M.U."/>
            <person name="Montooth K."/>
            <person name="Mount S.M."/>
            <person name="Mu X."/>
            <person name="Myers E."/>
            <person name="Negre B."/>
            <person name="Newfeld S."/>
            <person name="Nielsen R."/>
            <person name="Noor M.A."/>
            <person name="O'Grady P."/>
            <person name="Pachter L."/>
            <person name="Papaceit M."/>
            <person name="Parisi M.J."/>
            <person name="Parisi M."/>
            <person name="Parts L."/>
            <person name="Pedersen J.S."/>
            <person name="Pesole G."/>
            <person name="Phillippy A.M."/>
            <person name="Ponting C.P."/>
            <person name="Pop M."/>
            <person name="Porcelli D."/>
            <person name="Powell J.R."/>
            <person name="Prohaska S."/>
            <person name="Pruitt K."/>
            <person name="Puig M."/>
            <person name="Quesneville H."/>
            <person name="Ram K.R."/>
            <person name="Rand D."/>
            <person name="Rasmussen M.D."/>
            <person name="Reed L.K."/>
            <person name="Reenan R."/>
            <person name="Reily A."/>
            <person name="Remington K.A."/>
            <person name="Rieger T.T."/>
            <person name="Ritchie M.G."/>
            <person name="Robin C."/>
            <person name="Rogers Y.H."/>
            <person name="Rohde C."/>
            <person name="Rozas J."/>
            <person name="Rubenfield M.J."/>
            <person name="Ruiz A."/>
            <person name="Russo S."/>
            <person name="Salzberg S.L."/>
            <person name="Sanchez-Gracia A."/>
            <person name="Saranga D.J."/>
            <person name="Sato H."/>
            <person name="Schaeffer S.W."/>
            <person name="Schatz M.C."/>
            <person name="Schlenke T."/>
            <person name="Schwartz R."/>
            <person name="Segarra C."/>
            <person name="Singh R.S."/>
            <person name="Sirot L."/>
            <person name="Sirota M."/>
            <person name="Sisneros N.B."/>
            <person name="Smith C.D."/>
            <person name="Smith T.F."/>
            <person name="Spieth J."/>
            <person name="Stage D.E."/>
            <person name="Stark A."/>
            <person name="Stephan W."/>
            <person name="Strausberg R.L."/>
            <person name="Strempel S."/>
            <person name="Sturgill D."/>
            <person name="Sutton G."/>
            <person name="Sutton G.G."/>
            <person name="Tao W."/>
            <person name="Teichmann S."/>
            <person name="Tobari Y.N."/>
            <person name="Tomimura Y."/>
            <person name="Tsolas J.M."/>
            <person name="Valente V.L."/>
            <person name="Venter E."/>
            <person name="Venter J.C."/>
            <person name="Vicario S."/>
            <person name="Vieira F.G."/>
            <person name="Vilella A.J."/>
            <person name="Villasante A."/>
            <person name="Walenz B."/>
            <person name="Wang J."/>
            <person name="Wasserman M."/>
            <person name="Watts T."/>
            <person name="Wilson D."/>
            <person name="Wilson R.K."/>
            <person name="Wing R.A."/>
            <person name="Wolfner M.F."/>
            <person name="Wong A."/>
            <person name="Wong G.K."/>
            <person name="Wu C.I."/>
            <person name="Wu G."/>
            <person name="Yamamoto D."/>
            <person name="Yang H.P."/>
            <person name="Yang S.P."/>
            <person name="Yorke J.A."/>
            <person name="Yoshida K."/>
            <person name="Zdobnov E."/>
            <person name="Zhang P."/>
            <person name="Zhang Y."/>
            <person name="Zimin A.V."/>
            <person name="Baldwin J."/>
            <person name="Abdouelleil A."/>
            <person name="Abdulkadir J."/>
            <person name="Abebe A."/>
            <person name="Abera B."/>
            <person name="Abreu J."/>
            <person name="Acer S.C."/>
            <person name="Aftuck L."/>
            <person name="Alexander A."/>
            <person name="An P."/>
            <person name="Anderson E."/>
            <person name="Anderson S."/>
            <person name="Arachi H."/>
            <person name="Azer M."/>
            <person name="Bachantsang P."/>
            <person name="Barry A."/>
            <person name="Bayul T."/>
            <person name="Berlin A."/>
            <person name="Bessette D."/>
            <person name="Bloom T."/>
            <person name="Blye J."/>
            <person name="Boguslavskiy L."/>
            <person name="Bonnet C."/>
            <person name="Boukhgalter B."/>
            <person name="Bourzgui I."/>
            <person name="Brown A."/>
            <person name="Cahill P."/>
            <person name="Channer S."/>
            <person name="Cheshatsang Y."/>
            <person name="Chuda L."/>
            <person name="Citroen M."/>
            <person name="Collymore A."/>
            <person name="Cooke P."/>
            <person name="Costello M."/>
            <person name="D'Aco K."/>
            <person name="Daza R."/>
            <person name="De Haan G."/>
            <person name="DeGray S."/>
            <person name="DeMaso C."/>
            <person name="Dhargay N."/>
            <person name="Dooley K."/>
            <person name="Dooley E."/>
            <person name="Doricent M."/>
            <person name="Dorje P."/>
            <person name="Dorjee K."/>
            <person name="Dupes A."/>
            <person name="Elong R."/>
            <person name="Falk J."/>
            <person name="Farina A."/>
            <person name="Faro S."/>
            <person name="Ferguson D."/>
            <person name="Fisher S."/>
            <person name="Foley C.D."/>
            <person name="Franke A."/>
            <person name="Friedrich D."/>
            <person name="Gadbois L."/>
            <person name="Gearin G."/>
            <person name="Gearin C.R."/>
            <person name="Giannoukos G."/>
            <person name="Goode T."/>
            <person name="Graham J."/>
            <person name="Grandbois E."/>
            <person name="Grewal S."/>
            <person name="Gyaltsen K."/>
            <person name="Hafez N."/>
            <person name="Hagos B."/>
            <person name="Hall J."/>
            <person name="Henson C."/>
            <person name="Hollinger A."/>
            <person name="Honan T."/>
            <person name="Huard M.D."/>
            <person name="Hughes L."/>
            <person name="Hurhula B."/>
            <person name="Husby M.E."/>
            <person name="Kamat A."/>
            <person name="Kanga B."/>
            <person name="Kashin S."/>
            <person name="Khazanovich D."/>
            <person name="Kisner P."/>
            <person name="Lance K."/>
            <person name="Lara M."/>
            <person name="Lee W."/>
            <person name="Lennon N."/>
            <person name="Letendre F."/>
            <person name="LeVine R."/>
            <person name="Lipovsky A."/>
            <person name="Liu X."/>
            <person name="Liu J."/>
            <person name="Liu S."/>
            <person name="Lokyitsang T."/>
            <person name="Lokyitsang Y."/>
            <person name="Lubonja R."/>
            <person name="Lui A."/>
            <person name="MacDonald P."/>
            <person name="Magnisalis V."/>
            <person name="Maru K."/>
            <person name="Matthews C."/>
            <person name="McCusker W."/>
            <person name="McDonough S."/>
            <person name="Mehta T."/>
            <person name="Meldrim J."/>
            <person name="Meneus L."/>
            <person name="Mihai O."/>
            <person name="Mihalev A."/>
            <person name="Mihova T."/>
            <person name="Mittelman R."/>
            <person name="Mlenga V."/>
            <person name="Montmayeur A."/>
            <person name="Mulrain L."/>
            <person name="Navidi A."/>
            <person name="Naylor J."/>
            <person name="Negash T."/>
            <person name="Nguyen T."/>
            <person name="Nguyen N."/>
            <person name="Nicol R."/>
            <person name="Norbu C."/>
            <person name="Norbu N."/>
            <person name="Novod N."/>
            <person name="O'Neill B."/>
            <person name="Osman S."/>
            <person name="Markiewicz E."/>
            <person name="Oyono O.L."/>
            <person name="Patti C."/>
            <person name="Phunkhang P."/>
            <person name="Pierre F."/>
            <person name="Priest M."/>
            <person name="Raghuraman S."/>
            <person name="Rege F."/>
            <person name="Reyes R."/>
            <person name="Rise C."/>
            <person name="Rogov P."/>
            <person name="Ross K."/>
            <person name="Ryan E."/>
            <person name="Settipalli S."/>
            <person name="Shea T."/>
            <person name="Sherpa N."/>
            <person name="Shi L."/>
            <person name="Shih D."/>
            <person name="Sparrow T."/>
            <person name="Spaulding J."/>
            <person name="Stalker J."/>
            <person name="Stange-Thomann N."/>
            <person name="Stavropoulos S."/>
            <person name="Stone C."/>
            <person name="Strader C."/>
            <person name="Tesfaye S."/>
            <person name="Thomson T."/>
            <person name="Thoulutsang Y."/>
            <person name="Thoulutsang D."/>
            <person name="Topham K."/>
            <person name="Topping I."/>
            <person name="Tsamla T."/>
            <person name="Vassiliev H."/>
            <person name="Vo A."/>
            <person name="Wangchuk T."/>
            <person name="Wangdi T."/>
            <person name="Weiand M."/>
            <person name="Wilkinson J."/>
            <person name="Wilson A."/>
            <person name="Yadav S."/>
            <person name="Young G."/>
            <person name="Yu Q."/>
            <person name="Zembek L."/>
            <person name="Zhong D."/>
            <person name="Zimmer A."/>
            <person name="Zwirko Z."/>
            <person name="Jaffe D.B."/>
            <person name="Alvarez P."/>
            <person name="Brockman W."/>
            <person name="Butler J."/>
            <person name="Chin C."/>
            <person name="Gnerre S."/>
            <person name="Grabherr M."/>
            <person name="Kleber M."/>
            <person name="Mauceli E."/>
            <person name="MacCallum I."/>
        </authorList>
    </citation>
    <scope>NUCLEOTIDE SEQUENCE [LARGE SCALE GENOMIC DNA]</scope>
    <source>
        <strain evidence="4">MSH-3 / Tucson 14011-0111.49</strain>
    </source>
</reference>
<dbReference type="Proteomes" id="UP000008744">
    <property type="component" value="Unassembled WGS sequence"/>
</dbReference>
<evidence type="ECO:0000313" key="4">
    <source>
        <dbReference type="Proteomes" id="UP000008744"/>
    </source>
</evidence>
<dbReference type="InterPro" id="IPR039867">
    <property type="entry name" value="Furry/Tao3/Mor2"/>
</dbReference>
<protein>
    <submittedName>
        <fullName evidence="3">GL25165</fullName>
    </submittedName>
</protein>
<sequence>MLNAGCDNAFAAPPLPGGDVGPPMKVVVGYVLQLLWMWMWMPLPLLLTDDRLAAVDEIMLQSQATNCTQPEPEPKPKRKPEPERKPEPAPKPEPEAEPAPKPEPESEPKRKPQPKPDSGSTLKNPETKLSRVDLESLYRMLWVYMICIKGSKGVVPRDTPLNIFVKIIQFIAQERLDFPMREIVYYLLCVVRSIKLILNPERMSIDLRAFLVVADSLQQKGVGKRVNQLPFVENLK</sequence>
<name>B4GR80_DROPE</name>
<dbReference type="eggNOG" id="KOG1825">
    <property type="taxonomic scope" value="Eukaryota"/>
</dbReference>
<feature type="region of interest" description="Disordered" evidence="1">
    <location>
        <begin position="63"/>
        <end position="126"/>
    </location>
</feature>
<dbReference type="InterPro" id="IPR025614">
    <property type="entry name" value="Cell_morpho_N"/>
</dbReference>
<evidence type="ECO:0000259" key="2">
    <source>
        <dbReference type="Pfam" id="PF14222"/>
    </source>
</evidence>
<dbReference type="GO" id="GO:0000902">
    <property type="term" value="P:cell morphogenesis"/>
    <property type="evidence" value="ECO:0007669"/>
    <property type="project" value="InterPro"/>
</dbReference>
<dbReference type="AlphaFoldDB" id="B4GR80"/>
<evidence type="ECO:0000256" key="1">
    <source>
        <dbReference type="SAM" id="MobiDB-lite"/>
    </source>
</evidence>
<dbReference type="GO" id="GO:0031175">
    <property type="term" value="P:neuron projection development"/>
    <property type="evidence" value="ECO:0007669"/>
    <property type="project" value="TreeGrafter"/>
</dbReference>
<dbReference type="STRING" id="7234.B4GR80"/>
<proteinExistence type="predicted"/>
<organism evidence="4">
    <name type="scientific">Drosophila persimilis</name>
    <name type="common">Fruit fly</name>
    <dbReference type="NCBI Taxonomy" id="7234"/>
    <lineage>
        <taxon>Eukaryota</taxon>
        <taxon>Metazoa</taxon>
        <taxon>Ecdysozoa</taxon>
        <taxon>Arthropoda</taxon>
        <taxon>Hexapoda</taxon>
        <taxon>Insecta</taxon>
        <taxon>Pterygota</taxon>
        <taxon>Neoptera</taxon>
        <taxon>Endopterygota</taxon>
        <taxon>Diptera</taxon>
        <taxon>Brachycera</taxon>
        <taxon>Muscomorpha</taxon>
        <taxon>Ephydroidea</taxon>
        <taxon>Drosophilidae</taxon>
        <taxon>Drosophila</taxon>
        <taxon>Sophophora</taxon>
    </lineage>
</organism>
<dbReference type="GO" id="GO:0030427">
    <property type="term" value="C:site of polarized growth"/>
    <property type="evidence" value="ECO:0007669"/>
    <property type="project" value="TreeGrafter"/>
</dbReference>
<dbReference type="PANTHER" id="PTHR12295">
    <property type="entry name" value="FURRY-RELATED"/>
    <property type="match status" value="1"/>
</dbReference>
<evidence type="ECO:0000313" key="3">
    <source>
        <dbReference type="EMBL" id="EDW40265.1"/>
    </source>
</evidence>